<dbReference type="SUPFAM" id="SSF109604">
    <property type="entry name" value="HD-domain/PDEase-like"/>
    <property type="match status" value="1"/>
</dbReference>
<dbReference type="EMBL" id="JAVLVT010000009">
    <property type="protein sequence ID" value="MDS1272069.1"/>
    <property type="molecule type" value="Genomic_DNA"/>
</dbReference>
<evidence type="ECO:0000313" key="5">
    <source>
        <dbReference type="Proteomes" id="UP001250214"/>
    </source>
</evidence>
<dbReference type="PANTHER" id="PTHR45228">
    <property type="entry name" value="CYCLIC DI-GMP PHOSPHODIESTERASE TM_0186-RELATED"/>
    <property type="match status" value="1"/>
</dbReference>
<dbReference type="CDD" id="cd00077">
    <property type="entry name" value="HDc"/>
    <property type="match status" value="1"/>
</dbReference>
<dbReference type="Gene3D" id="1.10.3210.10">
    <property type="entry name" value="Hypothetical protein af1432"/>
    <property type="match status" value="1"/>
</dbReference>
<reference evidence="5" key="1">
    <citation type="submission" date="2023-07" db="EMBL/GenBank/DDBJ databases">
        <title>Novel species in the genus Lipingzhangella isolated from Sambhar Salt Lake.</title>
        <authorList>
            <person name="Jiya N."/>
            <person name="Kajale S."/>
            <person name="Sharma A."/>
        </authorList>
    </citation>
    <scope>NUCLEOTIDE SEQUENCE [LARGE SCALE GENOMIC DNA]</scope>
    <source>
        <strain evidence="5">LS1_29</strain>
    </source>
</reference>
<feature type="transmembrane region" description="Helical" evidence="2">
    <location>
        <begin position="106"/>
        <end position="125"/>
    </location>
</feature>
<dbReference type="InterPro" id="IPR003607">
    <property type="entry name" value="HD/PDEase_dom"/>
</dbReference>
<dbReference type="Proteomes" id="UP001250214">
    <property type="component" value="Unassembled WGS sequence"/>
</dbReference>
<feature type="domain" description="HD-GYP" evidence="3">
    <location>
        <begin position="253"/>
        <end position="431"/>
    </location>
</feature>
<dbReference type="InterPro" id="IPR006674">
    <property type="entry name" value="HD_domain"/>
</dbReference>
<feature type="transmembrane region" description="Helical" evidence="2">
    <location>
        <begin position="230"/>
        <end position="247"/>
    </location>
</feature>
<feature type="transmembrane region" description="Helical" evidence="2">
    <location>
        <begin position="204"/>
        <end position="224"/>
    </location>
</feature>
<dbReference type="InterPro" id="IPR037522">
    <property type="entry name" value="HD_GYP_dom"/>
</dbReference>
<feature type="region of interest" description="Disordered" evidence="1">
    <location>
        <begin position="1"/>
        <end position="20"/>
    </location>
</feature>
<dbReference type="PANTHER" id="PTHR45228:SF4">
    <property type="entry name" value="LIPOPROTEIN"/>
    <property type="match status" value="1"/>
</dbReference>
<keyword evidence="2" id="KW-0472">Membrane</keyword>
<organism evidence="4 5">
    <name type="scientific">Lipingzhangella rawalii</name>
    <dbReference type="NCBI Taxonomy" id="2055835"/>
    <lineage>
        <taxon>Bacteria</taxon>
        <taxon>Bacillati</taxon>
        <taxon>Actinomycetota</taxon>
        <taxon>Actinomycetes</taxon>
        <taxon>Streptosporangiales</taxon>
        <taxon>Nocardiopsidaceae</taxon>
        <taxon>Lipingzhangella</taxon>
    </lineage>
</organism>
<feature type="transmembrane region" description="Helical" evidence="2">
    <location>
        <begin position="162"/>
        <end position="183"/>
    </location>
</feature>
<evidence type="ECO:0000313" key="4">
    <source>
        <dbReference type="EMBL" id="MDS1272069.1"/>
    </source>
</evidence>
<feature type="transmembrane region" description="Helical" evidence="2">
    <location>
        <begin position="137"/>
        <end position="156"/>
    </location>
</feature>
<gene>
    <name evidence="4" type="ORF">RIF23_17400</name>
</gene>
<keyword evidence="2" id="KW-0812">Transmembrane</keyword>
<feature type="transmembrane region" description="Helical" evidence="2">
    <location>
        <begin position="49"/>
        <end position="67"/>
    </location>
</feature>
<comment type="caution">
    <text evidence="4">The sequence shown here is derived from an EMBL/GenBank/DDBJ whole genome shotgun (WGS) entry which is preliminary data.</text>
</comment>
<evidence type="ECO:0000259" key="3">
    <source>
        <dbReference type="PROSITE" id="PS51832"/>
    </source>
</evidence>
<name>A0ABU2H9S0_9ACTN</name>
<sequence length="431" mass="46481">MRGADITPRPRRSGRECGLSRSGPATWLVVGGATIIAAAALLWTLRTGFQQPLIALVFGVVIACGELSRITLPGNREIAPIATAGGIGYTFLTVVGGQAAEHSVPQVIAVTTLGLVLGELPYIAISRQPRYVDLARRLLLVALLAVLFRPLVPYLGVDPPNWWLTLTAMAVLLVITWTLDFMGAAWVRAQRLRTRYGAALADEWTAHSVIGVAIGSSGILIALASSVMGVTAVLVFLIPLLVTQVAFRRFAEIRRTYLQTVRALSRVTEVGGYVDHGHSRRVSQLARSLGRELGLREGQLLELEYASLMHDIGQLSLRDPVPQGATVFAPPGEQRRIAELGSAVIRETGVLDAVAELVRRQCEPPEGVGDGPPPLGSRIIKVANAFDDLLGQEPDASRVDAVVDRIRMDSGSEYDPRVVAALARLREQERL</sequence>
<keyword evidence="5" id="KW-1185">Reference proteome</keyword>
<protein>
    <submittedName>
        <fullName evidence="4">HD domain-containing protein</fullName>
    </submittedName>
</protein>
<dbReference type="InterPro" id="IPR052020">
    <property type="entry name" value="Cyclic_di-GMP/3'3'-cGAMP_PDE"/>
</dbReference>
<feature type="transmembrane region" description="Helical" evidence="2">
    <location>
        <begin position="79"/>
        <end position="100"/>
    </location>
</feature>
<feature type="transmembrane region" description="Helical" evidence="2">
    <location>
        <begin position="21"/>
        <end position="43"/>
    </location>
</feature>
<dbReference type="Pfam" id="PF01966">
    <property type="entry name" value="HD"/>
    <property type="match status" value="1"/>
</dbReference>
<dbReference type="PROSITE" id="PS51832">
    <property type="entry name" value="HD_GYP"/>
    <property type="match status" value="1"/>
</dbReference>
<proteinExistence type="predicted"/>
<accession>A0ABU2H9S0</accession>
<keyword evidence="2" id="KW-1133">Transmembrane helix</keyword>
<dbReference type="RefSeq" id="WP_310913613.1">
    <property type="nucleotide sequence ID" value="NZ_JAVLVT010000009.1"/>
</dbReference>
<evidence type="ECO:0000256" key="1">
    <source>
        <dbReference type="SAM" id="MobiDB-lite"/>
    </source>
</evidence>
<evidence type="ECO:0000256" key="2">
    <source>
        <dbReference type="SAM" id="Phobius"/>
    </source>
</evidence>